<proteinExistence type="inferred from homology"/>
<keyword evidence="2" id="KW-0378">Hydrolase</keyword>
<protein>
    <submittedName>
        <fullName evidence="4">N-acetylgalactosamine 6-sulfate sulfatase (GALNS)</fullName>
    </submittedName>
</protein>
<dbReference type="STRING" id="313628.LNTAR_09921"/>
<evidence type="ECO:0000313" key="4">
    <source>
        <dbReference type="EMBL" id="EDM24805.1"/>
    </source>
</evidence>
<dbReference type="SUPFAM" id="SSF53649">
    <property type="entry name" value="Alkaline phosphatase-like"/>
    <property type="match status" value="1"/>
</dbReference>
<dbReference type="InterPro" id="IPR000917">
    <property type="entry name" value="Sulfatase_N"/>
</dbReference>
<dbReference type="GO" id="GO:0004065">
    <property type="term" value="F:arylsulfatase activity"/>
    <property type="evidence" value="ECO:0007669"/>
    <property type="project" value="TreeGrafter"/>
</dbReference>
<accession>A6DU75</accession>
<evidence type="ECO:0000259" key="3">
    <source>
        <dbReference type="Pfam" id="PF00884"/>
    </source>
</evidence>
<sequence>MAINFSIYPQSPTKLPASTNILIILTDNQAYNELSFKGHPIVQTPHIDKLSKEGIDFTNFHAPAYCSPSRAALLTGRHPLRYGIHNTIGGVSILHKREKTLANFFKDAGYKTAIFGKWHLGMSYPYAPRFRGFEESFIHGGGGIGQLEDAHGNTHIDAHYWHNGKLVPSKGYSSDILFDKAIDFIEKNKDKPFFCFVSTPATHAPYQEHPEAAKRIRARGITTGNIALYSMIENIDDCVGKILKKLDDLKLKDNTIVIIATDQGSLKRFRDTQPKDLHSRVFYMMRYPKAIKPSTVNNDLTGMTDVLPTLLDLCDIEVPNNLDGRSLRPLLSGSKNWQDERIIILQCPRNRKRTKWKNAKLITPNYYLDASKRLYDRSKQLADVTQQIPEIHQQILKTYEDFWKSLESENQLICRHEIGLNPTRLCAMDWYKGSSPWNRNSQKHKKGRGTWAIEVTQDGRYRFELSHYSLEAKKAIEATSVEINIGDSKASTKLLSNDYSAIVELDLKAGTYDMNTLFHDQSGTKWGCLFAYITLIK</sequence>
<dbReference type="InterPro" id="IPR017850">
    <property type="entry name" value="Alkaline_phosphatase_core_sf"/>
</dbReference>
<evidence type="ECO:0000313" key="5">
    <source>
        <dbReference type="Proteomes" id="UP000004947"/>
    </source>
</evidence>
<reference evidence="4 5" key="1">
    <citation type="journal article" date="2010" name="J. Bacteriol.">
        <title>Genome sequence of Lentisphaera araneosa HTCC2155T, the type species of the order Lentisphaerales in the phylum Lentisphaerae.</title>
        <authorList>
            <person name="Thrash J.C."/>
            <person name="Cho J.C."/>
            <person name="Vergin K.L."/>
            <person name="Morris R.M."/>
            <person name="Giovannoni S.J."/>
        </authorList>
    </citation>
    <scope>NUCLEOTIDE SEQUENCE [LARGE SCALE GENOMIC DNA]</scope>
    <source>
        <strain evidence="4 5">HTCC2155</strain>
    </source>
</reference>
<comment type="caution">
    <text evidence="4">The sequence shown here is derived from an EMBL/GenBank/DDBJ whole genome shotgun (WGS) entry which is preliminary data.</text>
</comment>
<dbReference type="Proteomes" id="UP000004947">
    <property type="component" value="Unassembled WGS sequence"/>
</dbReference>
<evidence type="ECO:0000256" key="2">
    <source>
        <dbReference type="ARBA" id="ARBA00022801"/>
    </source>
</evidence>
<evidence type="ECO:0000256" key="1">
    <source>
        <dbReference type="ARBA" id="ARBA00008779"/>
    </source>
</evidence>
<gene>
    <name evidence="4" type="ORF">LNTAR_09921</name>
</gene>
<feature type="domain" description="Sulfatase N-terminal" evidence="3">
    <location>
        <begin position="20"/>
        <end position="316"/>
    </location>
</feature>
<dbReference type="Gene3D" id="3.40.720.10">
    <property type="entry name" value="Alkaline Phosphatase, subunit A"/>
    <property type="match status" value="1"/>
</dbReference>
<dbReference type="eggNOG" id="COG3119">
    <property type="taxonomic scope" value="Bacteria"/>
</dbReference>
<dbReference type="PANTHER" id="PTHR42693">
    <property type="entry name" value="ARYLSULFATASE FAMILY MEMBER"/>
    <property type="match status" value="1"/>
</dbReference>
<comment type="similarity">
    <text evidence="1">Belongs to the sulfatase family.</text>
</comment>
<name>A6DU75_9BACT</name>
<dbReference type="InterPro" id="IPR050738">
    <property type="entry name" value="Sulfatase"/>
</dbReference>
<dbReference type="Pfam" id="PF00884">
    <property type="entry name" value="Sulfatase"/>
    <property type="match status" value="1"/>
</dbReference>
<dbReference type="PANTHER" id="PTHR42693:SF53">
    <property type="entry name" value="ENDO-4-O-SULFATASE"/>
    <property type="match status" value="1"/>
</dbReference>
<keyword evidence="5" id="KW-1185">Reference proteome</keyword>
<dbReference type="AlphaFoldDB" id="A6DU75"/>
<dbReference type="EMBL" id="ABCK01000048">
    <property type="protein sequence ID" value="EDM24805.1"/>
    <property type="molecule type" value="Genomic_DNA"/>
</dbReference>
<organism evidence="4 5">
    <name type="scientific">Lentisphaera araneosa HTCC2155</name>
    <dbReference type="NCBI Taxonomy" id="313628"/>
    <lineage>
        <taxon>Bacteria</taxon>
        <taxon>Pseudomonadati</taxon>
        <taxon>Lentisphaerota</taxon>
        <taxon>Lentisphaeria</taxon>
        <taxon>Lentisphaerales</taxon>
        <taxon>Lentisphaeraceae</taxon>
        <taxon>Lentisphaera</taxon>
    </lineage>
</organism>